<dbReference type="SUPFAM" id="SSF57850">
    <property type="entry name" value="RING/U-box"/>
    <property type="match status" value="1"/>
</dbReference>
<dbReference type="PANTHER" id="PTHR45768:SF18">
    <property type="entry name" value="RING-H2 FINGER PROTEIN ATL47-RELATED"/>
    <property type="match status" value="1"/>
</dbReference>
<dbReference type="PROSITE" id="PS50089">
    <property type="entry name" value="ZF_RING_2"/>
    <property type="match status" value="1"/>
</dbReference>
<evidence type="ECO:0000256" key="8">
    <source>
        <dbReference type="ARBA" id="ARBA00022771"/>
    </source>
</evidence>
<sequence length="155" mass="17994">MRVDRLEITNDHMIFITITTLLAIAFVGRRFWQRNGLQELTFRQNPNKNDAAFCAVCLDEITEGDKFRRLPECKHCFHVECIDVWFQSRSTCPLCRNDVGFVCGGRGSNEQQEEVGVLLYYLIRCSKIIVTMIDKVPPLNFDSSFYLGQTSTYFF</sequence>
<proteinExistence type="inferred from homology"/>
<comment type="subcellular location">
    <subcellularLocation>
        <location evidence="2">Membrane</location>
        <topology evidence="2">Single-pass membrane protein</topology>
    </subcellularLocation>
</comment>
<dbReference type="InterPro" id="IPR001841">
    <property type="entry name" value="Znf_RING"/>
</dbReference>
<evidence type="ECO:0000256" key="2">
    <source>
        <dbReference type="ARBA" id="ARBA00004167"/>
    </source>
</evidence>
<comment type="similarity">
    <text evidence="13">Belongs to the RING-type zinc finger family. ATL subfamily.</text>
</comment>
<comment type="catalytic activity">
    <reaction evidence="1">
        <text>S-ubiquitinyl-[E2 ubiquitin-conjugating enzyme]-L-cysteine + [acceptor protein]-L-lysine = [E2 ubiquitin-conjugating enzyme]-L-cysteine + N(6)-ubiquitinyl-[acceptor protein]-L-lysine.</text>
        <dbReference type="EC" id="2.3.2.27"/>
    </reaction>
</comment>
<evidence type="ECO:0000259" key="16">
    <source>
        <dbReference type="PROSITE" id="PS50089"/>
    </source>
</evidence>
<name>A0AA39VJ48_ACESA</name>
<dbReference type="PANTHER" id="PTHR45768">
    <property type="entry name" value="E3 UBIQUITIN-PROTEIN LIGASE RNF13-LIKE"/>
    <property type="match status" value="1"/>
</dbReference>
<keyword evidence="18" id="KW-1185">Reference proteome</keyword>
<evidence type="ECO:0000256" key="6">
    <source>
        <dbReference type="ARBA" id="ARBA00022692"/>
    </source>
</evidence>
<reference evidence="17" key="1">
    <citation type="journal article" date="2022" name="Plant J.">
        <title>Strategies of tolerance reflected in two North American maple genomes.</title>
        <authorList>
            <person name="McEvoy S.L."/>
            <person name="Sezen U.U."/>
            <person name="Trouern-Trend A."/>
            <person name="McMahon S.M."/>
            <person name="Schaberg P.G."/>
            <person name="Yang J."/>
            <person name="Wegrzyn J.L."/>
            <person name="Swenson N.G."/>
        </authorList>
    </citation>
    <scope>NUCLEOTIDE SEQUENCE</scope>
    <source>
        <strain evidence="17">NS2018</strain>
    </source>
</reference>
<keyword evidence="5" id="KW-0808">Transferase</keyword>
<keyword evidence="12 15" id="KW-0472">Membrane</keyword>
<evidence type="ECO:0000313" key="18">
    <source>
        <dbReference type="Proteomes" id="UP001168877"/>
    </source>
</evidence>
<evidence type="ECO:0000256" key="10">
    <source>
        <dbReference type="ARBA" id="ARBA00022833"/>
    </source>
</evidence>
<keyword evidence="9" id="KW-0833">Ubl conjugation pathway</keyword>
<keyword evidence="11 15" id="KW-1133">Transmembrane helix</keyword>
<evidence type="ECO:0000256" key="4">
    <source>
        <dbReference type="ARBA" id="ARBA00012483"/>
    </source>
</evidence>
<dbReference type="SMART" id="SM00184">
    <property type="entry name" value="RING"/>
    <property type="match status" value="1"/>
</dbReference>
<evidence type="ECO:0000256" key="12">
    <source>
        <dbReference type="ARBA" id="ARBA00023136"/>
    </source>
</evidence>
<dbReference type="Pfam" id="PF13639">
    <property type="entry name" value="zf-RING_2"/>
    <property type="match status" value="1"/>
</dbReference>
<keyword evidence="7" id="KW-0479">Metal-binding</keyword>
<evidence type="ECO:0000256" key="9">
    <source>
        <dbReference type="ARBA" id="ARBA00022786"/>
    </source>
</evidence>
<feature type="transmembrane region" description="Helical" evidence="15">
    <location>
        <begin position="12"/>
        <end position="32"/>
    </location>
</feature>
<dbReference type="Proteomes" id="UP001168877">
    <property type="component" value="Unassembled WGS sequence"/>
</dbReference>
<evidence type="ECO:0000256" key="14">
    <source>
        <dbReference type="PROSITE-ProRule" id="PRU00175"/>
    </source>
</evidence>
<dbReference type="CDD" id="cd16461">
    <property type="entry name" value="RING-H2_EL5-like"/>
    <property type="match status" value="1"/>
</dbReference>
<comment type="pathway">
    <text evidence="3">Protein modification; protein ubiquitination.</text>
</comment>
<accession>A0AA39VJ48</accession>
<protein>
    <recommendedName>
        <fullName evidence="4">RING-type E3 ubiquitin transferase</fullName>
        <ecNumber evidence="4">2.3.2.27</ecNumber>
    </recommendedName>
</protein>
<keyword evidence="10" id="KW-0862">Zinc</keyword>
<evidence type="ECO:0000256" key="7">
    <source>
        <dbReference type="ARBA" id="ARBA00022723"/>
    </source>
</evidence>
<keyword evidence="8 14" id="KW-0863">Zinc-finger</keyword>
<dbReference type="InterPro" id="IPR013083">
    <property type="entry name" value="Znf_RING/FYVE/PHD"/>
</dbReference>
<dbReference type="EMBL" id="JAUESC010000384">
    <property type="protein sequence ID" value="KAK0582520.1"/>
    <property type="molecule type" value="Genomic_DNA"/>
</dbReference>
<feature type="domain" description="RING-type" evidence="16">
    <location>
        <begin position="54"/>
        <end position="96"/>
    </location>
</feature>
<keyword evidence="6 15" id="KW-0812">Transmembrane</keyword>
<reference evidence="17" key="2">
    <citation type="submission" date="2023-06" db="EMBL/GenBank/DDBJ databases">
        <authorList>
            <person name="Swenson N.G."/>
            <person name="Wegrzyn J.L."/>
            <person name="Mcevoy S.L."/>
        </authorList>
    </citation>
    <scope>NUCLEOTIDE SEQUENCE</scope>
    <source>
        <strain evidence="17">NS2018</strain>
        <tissue evidence="17">Leaf</tissue>
    </source>
</reference>
<gene>
    <name evidence="17" type="ORF">LWI29_026545</name>
</gene>
<dbReference type="GO" id="GO:0016020">
    <property type="term" value="C:membrane"/>
    <property type="evidence" value="ECO:0007669"/>
    <property type="project" value="UniProtKB-SubCell"/>
</dbReference>
<dbReference type="GO" id="GO:0008270">
    <property type="term" value="F:zinc ion binding"/>
    <property type="evidence" value="ECO:0007669"/>
    <property type="project" value="UniProtKB-KW"/>
</dbReference>
<dbReference type="AlphaFoldDB" id="A0AA39VJ48"/>
<evidence type="ECO:0000256" key="1">
    <source>
        <dbReference type="ARBA" id="ARBA00000900"/>
    </source>
</evidence>
<dbReference type="Gene3D" id="3.30.40.10">
    <property type="entry name" value="Zinc/RING finger domain, C3HC4 (zinc finger)"/>
    <property type="match status" value="1"/>
</dbReference>
<evidence type="ECO:0000256" key="5">
    <source>
        <dbReference type="ARBA" id="ARBA00022679"/>
    </source>
</evidence>
<comment type="caution">
    <text evidence="17">The sequence shown here is derived from an EMBL/GenBank/DDBJ whole genome shotgun (WGS) entry which is preliminary data.</text>
</comment>
<evidence type="ECO:0000256" key="3">
    <source>
        <dbReference type="ARBA" id="ARBA00004906"/>
    </source>
</evidence>
<evidence type="ECO:0000256" key="11">
    <source>
        <dbReference type="ARBA" id="ARBA00022989"/>
    </source>
</evidence>
<organism evidence="17 18">
    <name type="scientific">Acer saccharum</name>
    <name type="common">Sugar maple</name>
    <dbReference type="NCBI Taxonomy" id="4024"/>
    <lineage>
        <taxon>Eukaryota</taxon>
        <taxon>Viridiplantae</taxon>
        <taxon>Streptophyta</taxon>
        <taxon>Embryophyta</taxon>
        <taxon>Tracheophyta</taxon>
        <taxon>Spermatophyta</taxon>
        <taxon>Magnoliopsida</taxon>
        <taxon>eudicotyledons</taxon>
        <taxon>Gunneridae</taxon>
        <taxon>Pentapetalae</taxon>
        <taxon>rosids</taxon>
        <taxon>malvids</taxon>
        <taxon>Sapindales</taxon>
        <taxon>Sapindaceae</taxon>
        <taxon>Hippocastanoideae</taxon>
        <taxon>Acereae</taxon>
        <taxon>Acer</taxon>
    </lineage>
</organism>
<evidence type="ECO:0000256" key="13">
    <source>
        <dbReference type="ARBA" id="ARBA00024209"/>
    </source>
</evidence>
<evidence type="ECO:0000313" key="17">
    <source>
        <dbReference type="EMBL" id="KAK0582520.1"/>
    </source>
</evidence>
<evidence type="ECO:0000256" key="15">
    <source>
        <dbReference type="SAM" id="Phobius"/>
    </source>
</evidence>
<dbReference type="GO" id="GO:0061630">
    <property type="term" value="F:ubiquitin protein ligase activity"/>
    <property type="evidence" value="ECO:0007669"/>
    <property type="project" value="UniProtKB-EC"/>
</dbReference>
<dbReference type="EC" id="2.3.2.27" evidence="4"/>